<dbReference type="PANTHER" id="PTHR10758">
    <property type="entry name" value="26S PROTEASOME NON-ATPASE REGULATORY SUBUNIT 3/COP9 SIGNALOSOME COMPLEX SUBUNIT 3"/>
    <property type="match status" value="1"/>
</dbReference>
<dbReference type="Pfam" id="PF22788">
    <property type="entry name" value="COP9_hel_rpt"/>
    <property type="match status" value="1"/>
</dbReference>
<comment type="subcellular location">
    <subcellularLocation>
        <location evidence="2">Cytoplasm</location>
    </subcellularLocation>
    <subcellularLocation>
        <location evidence="1">Nucleus</location>
    </subcellularLocation>
</comment>
<comment type="similarity">
    <text evidence="3">Belongs to the CSN3 family.</text>
</comment>
<dbReference type="FunFam" id="1.25.40.570:FF:000008">
    <property type="entry name" value="COP9 signalosome complex subunit 3"/>
    <property type="match status" value="1"/>
</dbReference>
<evidence type="ECO:0000256" key="2">
    <source>
        <dbReference type="ARBA" id="ARBA00004496"/>
    </source>
</evidence>
<dbReference type="GO" id="GO:0008180">
    <property type="term" value="C:COP9 signalosome"/>
    <property type="evidence" value="ECO:0007669"/>
    <property type="project" value="UniProtKB-KW"/>
</dbReference>
<reference evidence="9 10" key="1">
    <citation type="journal article" date="2019" name="Genome Biol. Evol.">
        <title>Insights into the evolution of the New World diploid cottons (Gossypium, subgenus Houzingenia) based on genome sequencing.</title>
        <authorList>
            <person name="Grover C.E."/>
            <person name="Arick M.A. 2nd"/>
            <person name="Thrash A."/>
            <person name="Conover J.L."/>
            <person name="Sanders W.S."/>
            <person name="Peterson D.G."/>
            <person name="Frelichowski J.E."/>
            <person name="Scheffler J.A."/>
            <person name="Scheffler B.E."/>
            <person name="Wendel J.F."/>
        </authorList>
    </citation>
    <scope>NUCLEOTIDE SEQUENCE [LARGE SCALE GENOMIC DNA]</scope>
    <source>
        <strain evidence="9">5</strain>
        <tissue evidence="9">Leaf</tissue>
    </source>
</reference>
<comment type="caution">
    <text evidence="9">The sequence shown here is derived from an EMBL/GenBank/DDBJ whole genome shotgun (WGS) entry which is preliminary data.</text>
</comment>
<dbReference type="Gene3D" id="1.25.40.570">
    <property type="match status" value="1"/>
</dbReference>
<evidence type="ECO:0000256" key="3">
    <source>
        <dbReference type="ARBA" id="ARBA00007084"/>
    </source>
</evidence>
<dbReference type="PANTHER" id="PTHR10758:SF1">
    <property type="entry name" value="COP9 SIGNALOSOME COMPLEX SUBUNIT 3"/>
    <property type="match status" value="1"/>
</dbReference>
<name>A0A7J9BTE5_GOSGO</name>
<keyword evidence="5" id="KW-0963">Cytoplasm</keyword>
<proteinExistence type="inferred from homology"/>
<dbReference type="InterPro" id="IPR036390">
    <property type="entry name" value="WH_DNA-bd_sf"/>
</dbReference>
<dbReference type="PROSITE" id="PS50250">
    <property type="entry name" value="PCI"/>
    <property type="match status" value="1"/>
</dbReference>
<dbReference type="SUPFAM" id="SSF46785">
    <property type="entry name" value="Winged helix' DNA-binding domain"/>
    <property type="match status" value="1"/>
</dbReference>
<evidence type="ECO:0000313" key="9">
    <source>
        <dbReference type="EMBL" id="MBA0739469.1"/>
    </source>
</evidence>
<dbReference type="InterPro" id="IPR000717">
    <property type="entry name" value="PCI_dom"/>
</dbReference>
<dbReference type="GO" id="GO:0005737">
    <property type="term" value="C:cytoplasm"/>
    <property type="evidence" value="ECO:0007669"/>
    <property type="project" value="UniProtKB-SubCell"/>
</dbReference>
<evidence type="ECO:0000313" key="10">
    <source>
        <dbReference type="Proteomes" id="UP000593579"/>
    </source>
</evidence>
<dbReference type="EMBL" id="JABEZY010000006">
    <property type="protein sequence ID" value="MBA0739469.1"/>
    <property type="molecule type" value="Genomic_DNA"/>
</dbReference>
<protein>
    <recommendedName>
        <fullName evidence="4">COP9 signalosome complex subunit 3</fullName>
    </recommendedName>
</protein>
<accession>A0A7J9BTE5</accession>
<evidence type="ECO:0000256" key="6">
    <source>
        <dbReference type="ARBA" id="ARBA00022790"/>
    </source>
</evidence>
<dbReference type="SMART" id="SM00088">
    <property type="entry name" value="PINT"/>
    <property type="match status" value="1"/>
</dbReference>
<keyword evidence="10" id="KW-1185">Reference proteome</keyword>
<evidence type="ECO:0000259" key="8">
    <source>
        <dbReference type="PROSITE" id="PS50250"/>
    </source>
</evidence>
<dbReference type="Proteomes" id="UP000593579">
    <property type="component" value="Unassembled WGS sequence"/>
</dbReference>
<dbReference type="FunFam" id="1.10.10.10:FF:000354">
    <property type="entry name" value="COP9 signalosome complex subunit 3"/>
    <property type="match status" value="1"/>
</dbReference>
<dbReference type="AlphaFoldDB" id="A0A7J9BTE5"/>
<feature type="domain" description="PCI" evidence="8">
    <location>
        <begin position="179"/>
        <end position="348"/>
    </location>
</feature>
<dbReference type="GO" id="GO:0006511">
    <property type="term" value="P:ubiquitin-dependent protein catabolic process"/>
    <property type="evidence" value="ECO:0007669"/>
    <property type="project" value="TreeGrafter"/>
</dbReference>
<dbReference type="InterPro" id="IPR050756">
    <property type="entry name" value="CSN3"/>
</dbReference>
<keyword evidence="6" id="KW-0736">Signalosome</keyword>
<organism evidence="9 10">
    <name type="scientific">Gossypium gossypioides</name>
    <name type="common">Mexican cotton</name>
    <name type="synonym">Selera gossypioides</name>
    <dbReference type="NCBI Taxonomy" id="34282"/>
    <lineage>
        <taxon>Eukaryota</taxon>
        <taxon>Viridiplantae</taxon>
        <taxon>Streptophyta</taxon>
        <taxon>Embryophyta</taxon>
        <taxon>Tracheophyta</taxon>
        <taxon>Spermatophyta</taxon>
        <taxon>Magnoliopsida</taxon>
        <taxon>eudicotyledons</taxon>
        <taxon>Gunneridae</taxon>
        <taxon>Pentapetalae</taxon>
        <taxon>rosids</taxon>
        <taxon>malvids</taxon>
        <taxon>Malvales</taxon>
        <taxon>Malvaceae</taxon>
        <taxon>Malvoideae</taxon>
        <taxon>Gossypium</taxon>
    </lineage>
</organism>
<evidence type="ECO:0000256" key="7">
    <source>
        <dbReference type="ARBA" id="ARBA00023242"/>
    </source>
</evidence>
<evidence type="ECO:0000256" key="1">
    <source>
        <dbReference type="ARBA" id="ARBA00004123"/>
    </source>
</evidence>
<evidence type="ECO:0000256" key="5">
    <source>
        <dbReference type="ARBA" id="ARBA00022490"/>
    </source>
</evidence>
<dbReference type="OrthoDB" id="29061at2759"/>
<sequence>MNSVEGLVNQIQGLSTTASDVLSLQNLLKQADDSLHAESTRLLPFLDQLDPSKHSLGYLYFLEACTAGPVTKEQAGSYVLMIARFITSCIAEQIRLAPDKFITVCKRFKDQVLLLEEPLRGVAPMLTAIRKLQSSSEHLTALHPEFLLLCLLSRCYKAGLSILEEDVFEVDQPRDLFLFCYYGLVASQTVVTAPMSTVNAIAVEAFKKYILVSLIHHGQSPTNLPKYASSVAQRNLKNLCQPYIELANSYSNGKITDIETYVEANKDKFESDNNLGLVKQAVSSMYKRNIQRLTQTYLTLSLQDIANRVQLNSPKEAEMHVLEMIKDGEIYATINQKDGMVRFLEDPEQYKTCEMIEHIDSSIQRLMTLSKKLNGVDELMSCDPLYLLKLIASGVQAGRERQRFDFDDFDNVPQRFNI</sequence>
<keyword evidence="7" id="KW-0539">Nucleus</keyword>
<dbReference type="Pfam" id="PF01399">
    <property type="entry name" value="PCI"/>
    <property type="match status" value="1"/>
</dbReference>
<dbReference type="InterPro" id="IPR055089">
    <property type="entry name" value="COP9_N"/>
</dbReference>
<evidence type="ECO:0000256" key="4">
    <source>
        <dbReference type="ARBA" id="ARBA00014878"/>
    </source>
</evidence>
<gene>
    <name evidence="9" type="ORF">Gogos_012739</name>
</gene>